<dbReference type="SUPFAM" id="SSF47353">
    <property type="entry name" value="Retrovirus capsid dimerization domain-like"/>
    <property type="match status" value="1"/>
</dbReference>
<dbReference type="SMART" id="SM00431">
    <property type="entry name" value="SCAN"/>
    <property type="match status" value="1"/>
</dbReference>
<evidence type="ECO:0000313" key="3">
    <source>
        <dbReference type="Ensembl" id="ENSLLEP00000015206.1"/>
    </source>
</evidence>
<keyword evidence="4" id="KW-1185">Reference proteome</keyword>
<dbReference type="GeneTree" id="ENSGT00990000205472"/>
<protein>
    <recommendedName>
        <fullName evidence="2">SCAN box domain-containing protein</fullName>
    </recommendedName>
</protein>
<reference evidence="3" key="2">
    <citation type="submission" date="2025-09" db="UniProtKB">
        <authorList>
            <consortium name="Ensembl"/>
        </authorList>
    </citation>
    <scope>IDENTIFICATION</scope>
</reference>
<dbReference type="AlphaFoldDB" id="A0A8C5MLZ8"/>
<organism evidence="3 4">
    <name type="scientific">Leptobrachium leishanense</name>
    <name type="common">Leishan spiny toad</name>
    <dbReference type="NCBI Taxonomy" id="445787"/>
    <lineage>
        <taxon>Eukaryota</taxon>
        <taxon>Metazoa</taxon>
        <taxon>Chordata</taxon>
        <taxon>Craniata</taxon>
        <taxon>Vertebrata</taxon>
        <taxon>Euteleostomi</taxon>
        <taxon>Amphibia</taxon>
        <taxon>Batrachia</taxon>
        <taxon>Anura</taxon>
        <taxon>Pelobatoidea</taxon>
        <taxon>Megophryidae</taxon>
        <taxon>Leptobrachium</taxon>
    </lineage>
</organism>
<evidence type="ECO:0000313" key="4">
    <source>
        <dbReference type="Proteomes" id="UP000694569"/>
    </source>
</evidence>
<evidence type="ECO:0000259" key="2">
    <source>
        <dbReference type="PROSITE" id="PS50804"/>
    </source>
</evidence>
<dbReference type="InterPro" id="IPR003309">
    <property type="entry name" value="SCAN_dom"/>
</dbReference>
<proteinExistence type="predicted"/>
<sequence length="120" mass="14224">VGSYSVDSFPSGSGKMEIRGDPPYISYYAVRARRFSNWTYEEKTPPRTQMFDLMHLARKWLQPEHQSPTQIVETLVLDKFLRGLPRSLREWVEQGNPEEFLQAEDSREHTTVWLLRMNMF</sequence>
<dbReference type="Pfam" id="PF02023">
    <property type="entry name" value="SCAN"/>
    <property type="match status" value="1"/>
</dbReference>
<dbReference type="InterPro" id="IPR050916">
    <property type="entry name" value="SCAN-C2H2_zinc_finger"/>
</dbReference>
<dbReference type="Ensembl" id="ENSLLET00000015790.1">
    <property type="protein sequence ID" value="ENSLLEP00000015206.1"/>
    <property type="gene ID" value="ENSLLEG00000009647.1"/>
</dbReference>
<reference evidence="3" key="1">
    <citation type="submission" date="2025-08" db="UniProtKB">
        <authorList>
            <consortium name="Ensembl"/>
        </authorList>
    </citation>
    <scope>IDENTIFICATION</scope>
</reference>
<keyword evidence="1" id="KW-0539">Nucleus</keyword>
<dbReference type="Proteomes" id="UP000694569">
    <property type="component" value="Unplaced"/>
</dbReference>
<dbReference type="PANTHER" id="PTHR45935:SF15">
    <property type="entry name" value="SCAN BOX DOMAIN-CONTAINING PROTEIN"/>
    <property type="match status" value="1"/>
</dbReference>
<evidence type="ECO:0000256" key="1">
    <source>
        <dbReference type="ARBA" id="ARBA00023242"/>
    </source>
</evidence>
<dbReference type="InterPro" id="IPR038269">
    <property type="entry name" value="SCAN_sf"/>
</dbReference>
<dbReference type="Gene3D" id="1.10.4020.10">
    <property type="entry name" value="DNA breaking-rejoining enzymes"/>
    <property type="match status" value="1"/>
</dbReference>
<accession>A0A8C5MLZ8</accession>
<name>A0A8C5MLZ8_9ANUR</name>
<dbReference type="PANTHER" id="PTHR45935">
    <property type="entry name" value="PROTEIN ZBED8-RELATED"/>
    <property type="match status" value="1"/>
</dbReference>
<dbReference type="PROSITE" id="PS50804">
    <property type="entry name" value="SCAN_BOX"/>
    <property type="match status" value="1"/>
</dbReference>
<dbReference type="OrthoDB" id="6513910at2759"/>
<feature type="domain" description="SCAN box" evidence="2">
    <location>
        <begin position="33"/>
        <end position="103"/>
    </location>
</feature>